<dbReference type="Pfam" id="PF14090">
    <property type="entry name" value="HTH_39"/>
    <property type="match status" value="1"/>
</dbReference>
<comment type="caution">
    <text evidence="2">The sequence shown here is derived from an EMBL/GenBank/DDBJ whole genome shotgun (WGS) entry which is preliminary data.</text>
</comment>
<accession>A0ABT5UIM4</accession>
<gene>
    <name evidence="2" type="ORF">ORQ98_25730</name>
</gene>
<dbReference type="EMBL" id="JAPMOU010000061">
    <property type="protein sequence ID" value="MDE1465372.1"/>
    <property type="molecule type" value="Genomic_DNA"/>
</dbReference>
<feature type="domain" description="Winged helix-turn-helix" evidence="1">
    <location>
        <begin position="11"/>
        <end position="47"/>
    </location>
</feature>
<dbReference type="RefSeq" id="WP_274691680.1">
    <property type="nucleotide sequence ID" value="NZ_JAPMOU010000061.1"/>
</dbReference>
<evidence type="ECO:0000259" key="1">
    <source>
        <dbReference type="Pfam" id="PF14090"/>
    </source>
</evidence>
<evidence type="ECO:0000313" key="2">
    <source>
        <dbReference type="EMBL" id="MDE1465372.1"/>
    </source>
</evidence>
<organism evidence="2 3">
    <name type="scientific">Spartinivicinus poritis</name>
    <dbReference type="NCBI Taxonomy" id="2994640"/>
    <lineage>
        <taxon>Bacteria</taxon>
        <taxon>Pseudomonadati</taxon>
        <taxon>Pseudomonadota</taxon>
        <taxon>Gammaproteobacteria</taxon>
        <taxon>Oceanospirillales</taxon>
        <taxon>Zooshikellaceae</taxon>
        <taxon>Spartinivicinus</taxon>
    </lineage>
</organism>
<sequence length="94" mass="11272">MVEEKKKKKPQRQIVTEHILKYGHITRNEAIGMYGITRLAAVVHDMTKNYDVPIIAKQEDTDYSYSFRWDFLDKVRDIKHARDLMHKHDFAFIH</sequence>
<keyword evidence="3" id="KW-1185">Reference proteome</keyword>
<dbReference type="Proteomes" id="UP001528823">
    <property type="component" value="Unassembled WGS sequence"/>
</dbReference>
<evidence type="ECO:0000313" key="3">
    <source>
        <dbReference type="Proteomes" id="UP001528823"/>
    </source>
</evidence>
<dbReference type="InterPro" id="IPR055245">
    <property type="entry name" value="HTH_proteobacteria"/>
</dbReference>
<protein>
    <recommendedName>
        <fullName evidence="1">Winged helix-turn-helix domain-containing protein</fullName>
    </recommendedName>
</protein>
<proteinExistence type="predicted"/>
<reference evidence="2 3" key="1">
    <citation type="submission" date="2022-11" db="EMBL/GenBank/DDBJ databases">
        <title>Spartinivicinus poritis sp. nov., isolated from scleractinian coral Porites lutea.</title>
        <authorList>
            <person name="Zhang G."/>
            <person name="Cai L."/>
            <person name="Wei Q."/>
        </authorList>
    </citation>
    <scope>NUCLEOTIDE SEQUENCE [LARGE SCALE GENOMIC DNA]</scope>
    <source>
        <strain evidence="2 3">A2-2</strain>
    </source>
</reference>
<name>A0ABT5UIM4_9GAMM</name>